<organism evidence="2 3">
    <name type="scientific">Amycolatopsis acidiphila</name>
    <dbReference type="NCBI Taxonomy" id="715473"/>
    <lineage>
        <taxon>Bacteria</taxon>
        <taxon>Bacillati</taxon>
        <taxon>Actinomycetota</taxon>
        <taxon>Actinomycetes</taxon>
        <taxon>Pseudonocardiales</taxon>
        <taxon>Pseudonocardiaceae</taxon>
        <taxon>Amycolatopsis</taxon>
    </lineage>
</organism>
<name>A0A558A4Z3_9PSEU</name>
<feature type="region of interest" description="Disordered" evidence="1">
    <location>
        <begin position="1"/>
        <end position="30"/>
    </location>
</feature>
<protein>
    <submittedName>
        <fullName evidence="2">Uncharacterized protein</fullName>
    </submittedName>
</protein>
<comment type="caution">
    <text evidence="2">The sequence shown here is derived from an EMBL/GenBank/DDBJ whole genome shotgun (WGS) entry which is preliminary data.</text>
</comment>
<dbReference type="EMBL" id="VJZA01000049">
    <property type="protein sequence ID" value="TVT19288.1"/>
    <property type="molecule type" value="Genomic_DNA"/>
</dbReference>
<dbReference type="OrthoDB" id="3579419at2"/>
<dbReference type="RefSeq" id="WP_144642326.1">
    <property type="nucleotide sequence ID" value="NZ_BNAX01000033.1"/>
</dbReference>
<keyword evidence="3" id="KW-1185">Reference proteome</keyword>
<dbReference type="AlphaFoldDB" id="A0A558A4Z3"/>
<sequence length="69" mass="7326">MVAVQQQPSPRPVPGPPPGPAPQADPRAGIDEVMAGLDDLDRVPLAEHVERFDAVHSELTHALSSIDKV</sequence>
<gene>
    <name evidence="2" type="ORF">FNH06_24975</name>
</gene>
<reference evidence="2 3" key="1">
    <citation type="submission" date="2019-07" db="EMBL/GenBank/DDBJ databases">
        <title>New species of Amycolatopsis and Streptomyces.</title>
        <authorList>
            <person name="Duangmal K."/>
            <person name="Teo W.F.A."/>
            <person name="Lipun K."/>
        </authorList>
    </citation>
    <scope>NUCLEOTIDE SEQUENCE [LARGE SCALE GENOMIC DNA]</scope>
    <source>
        <strain evidence="2 3">JCM 30562</strain>
    </source>
</reference>
<accession>A0A558A4Z3</accession>
<proteinExistence type="predicted"/>
<feature type="compositionally biased region" description="Pro residues" evidence="1">
    <location>
        <begin position="9"/>
        <end position="23"/>
    </location>
</feature>
<evidence type="ECO:0000313" key="2">
    <source>
        <dbReference type="EMBL" id="TVT19288.1"/>
    </source>
</evidence>
<evidence type="ECO:0000256" key="1">
    <source>
        <dbReference type="SAM" id="MobiDB-lite"/>
    </source>
</evidence>
<evidence type="ECO:0000313" key="3">
    <source>
        <dbReference type="Proteomes" id="UP000318578"/>
    </source>
</evidence>
<dbReference type="Proteomes" id="UP000318578">
    <property type="component" value="Unassembled WGS sequence"/>
</dbReference>